<proteinExistence type="predicted"/>
<reference evidence="2 3" key="1">
    <citation type="journal article" date="2005" name="Nucleic Acids Res.">
        <title>Genomic blueprint of Hahella chejuensis, a marine microbe producing an algicidal agent.</title>
        <authorList>
            <person name="Jeong H."/>
            <person name="Yim J.H."/>
            <person name="Lee C."/>
            <person name="Choi S.-H."/>
            <person name="Park Y.K."/>
            <person name="Yoon S.H."/>
            <person name="Hur C.-G."/>
            <person name="Kang H.-Y."/>
            <person name="Kim D."/>
            <person name="Lee H.H."/>
            <person name="Park K.H."/>
            <person name="Park S.-H."/>
            <person name="Park H.-S."/>
            <person name="Lee H.K."/>
            <person name="Oh T.K."/>
            <person name="Kim J.F."/>
        </authorList>
    </citation>
    <scope>NUCLEOTIDE SEQUENCE [LARGE SCALE GENOMIC DNA]</scope>
    <source>
        <strain evidence="2 3">KCTC 2396</strain>
    </source>
</reference>
<dbReference type="OrthoDB" id="6193078at2"/>
<organism evidence="2 3">
    <name type="scientific">Hahella chejuensis (strain KCTC 2396)</name>
    <dbReference type="NCBI Taxonomy" id="349521"/>
    <lineage>
        <taxon>Bacteria</taxon>
        <taxon>Pseudomonadati</taxon>
        <taxon>Pseudomonadota</taxon>
        <taxon>Gammaproteobacteria</taxon>
        <taxon>Oceanospirillales</taxon>
        <taxon>Hahellaceae</taxon>
        <taxon>Hahella</taxon>
    </lineage>
</organism>
<keyword evidence="1" id="KW-0812">Transmembrane</keyword>
<feature type="transmembrane region" description="Helical" evidence="1">
    <location>
        <begin position="381"/>
        <end position="402"/>
    </location>
</feature>
<evidence type="ECO:0008006" key="4">
    <source>
        <dbReference type="Google" id="ProtNLM"/>
    </source>
</evidence>
<dbReference type="STRING" id="349521.HCH_00400"/>
<dbReference type="RefSeq" id="WP_011394388.1">
    <property type="nucleotide sequence ID" value="NC_007645.1"/>
</dbReference>
<dbReference type="eggNOG" id="ENOG50311H3">
    <property type="taxonomic scope" value="Bacteria"/>
</dbReference>
<gene>
    <name evidence="2" type="ordered locus">HCH_00400</name>
</gene>
<evidence type="ECO:0000313" key="3">
    <source>
        <dbReference type="Proteomes" id="UP000000238"/>
    </source>
</evidence>
<evidence type="ECO:0000256" key="1">
    <source>
        <dbReference type="SAM" id="Phobius"/>
    </source>
</evidence>
<dbReference type="AlphaFoldDB" id="Q2SPW3"/>
<keyword evidence="1" id="KW-0472">Membrane</keyword>
<dbReference type="Proteomes" id="UP000000238">
    <property type="component" value="Chromosome"/>
</dbReference>
<evidence type="ECO:0000313" key="2">
    <source>
        <dbReference type="EMBL" id="ABC27311.1"/>
    </source>
</evidence>
<dbReference type="KEGG" id="hch:HCH_00400"/>
<keyword evidence="1" id="KW-1133">Transmembrane helix</keyword>
<dbReference type="HOGENOM" id="CLU_598212_0_0_6"/>
<protein>
    <recommendedName>
        <fullName evidence="4">Transmembrane protein</fullName>
    </recommendedName>
</protein>
<accession>Q2SPW3</accession>
<sequence>MNAPAAELTRTSLSQPSLINHGFKRSYGNAASGYMLMFDGVGNESGRKIYVPGGEVGRRFAYLLTVGGKENLVLSRLSRLRSCAGGFQSYSNKRNAFEHVDLVENLRISYVIRQDSVGGLSPGVYITDVELVEHAEGHQPGFYHVRYRRDQWHLSPSPSNHLLNKYAAINGHCDNLKEAATNIMPPIIEDAYSGSTDTLESNGYTIAYNPPPLYRGGTEWTTPEQKQTSANFTATMLAQGIYKAQKIGREINWTITGNGSELMLAALRQLPPDLQLDKHTVFIGAPGMAANPLLLEMQRRGMSLAKDVTKTQTDDWTCVRSKMLEQFKTAGILEQWGGAPAEVAEKIRVQARIDGAWGFGLTASAFGTGFKIGSIAMGAPIISTFGGAAAVTVTAIGVLFGASKIRNIIANSSKSTVLNPHYHPTKSNVDFNTQVIKQSGGYKESFMALMREMRPKW</sequence>
<keyword evidence="3" id="KW-1185">Reference proteome</keyword>
<dbReference type="EMBL" id="CP000155">
    <property type="protein sequence ID" value="ABC27311.1"/>
    <property type="molecule type" value="Genomic_DNA"/>
</dbReference>
<name>Q2SPW3_HAHCH</name>